<dbReference type="PANTHER" id="PTHR10953:SF6">
    <property type="entry name" value="NEDD8-ACTIVATING ENZYME E1 CATALYTIC SUBUNIT"/>
    <property type="match status" value="1"/>
</dbReference>
<accession>A0A813M3P8</accession>
<dbReference type="Gene3D" id="3.10.290.20">
    <property type="entry name" value="Ubiquitin-like 2 activating enzyme e1b. Chain: B, domain 3"/>
    <property type="match status" value="1"/>
</dbReference>
<dbReference type="AlphaFoldDB" id="A0A813M3P8"/>
<evidence type="ECO:0000313" key="4">
    <source>
        <dbReference type="Proteomes" id="UP000663879"/>
    </source>
</evidence>
<dbReference type="Pfam" id="PF00899">
    <property type="entry name" value="ThiF"/>
    <property type="match status" value="1"/>
</dbReference>
<feature type="domain" description="E2 binding" evidence="2">
    <location>
        <begin position="361"/>
        <end position="451"/>
    </location>
</feature>
<dbReference type="GO" id="GO:0005737">
    <property type="term" value="C:cytoplasm"/>
    <property type="evidence" value="ECO:0007669"/>
    <property type="project" value="TreeGrafter"/>
</dbReference>
<dbReference type="EMBL" id="CAJNOC010000020">
    <property type="protein sequence ID" value="CAF0706826.1"/>
    <property type="molecule type" value="Genomic_DNA"/>
</dbReference>
<dbReference type="InterPro" id="IPR014929">
    <property type="entry name" value="E2-binding"/>
</dbReference>
<proteinExistence type="inferred from homology"/>
<comment type="catalytic activity">
    <reaction evidence="1">
        <text>ATP + [NEDD8 protein] + [E1 NEDD8-activating enzyme]-L-cysteine = AMP + diphosphate + [E1 NEDD8-activating enzyme]-S-[NEDD8 protein]-yl-L-cysteine.</text>
        <dbReference type="EC" id="6.2.1.64"/>
    </reaction>
</comment>
<dbReference type="EC" id="6.2.1.64" evidence="1"/>
<dbReference type="Pfam" id="PF08825">
    <property type="entry name" value="E2_bind"/>
    <property type="match status" value="1"/>
</dbReference>
<dbReference type="SUPFAM" id="SSF69572">
    <property type="entry name" value="Activating enzymes of the ubiquitin-like proteins"/>
    <property type="match status" value="1"/>
</dbReference>
<dbReference type="InterPro" id="IPR045886">
    <property type="entry name" value="ThiF/MoeB/HesA"/>
</dbReference>
<dbReference type="GO" id="GO:0019781">
    <property type="term" value="F:NEDD8 activating enzyme activity"/>
    <property type="evidence" value="ECO:0007669"/>
    <property type="project" value="UniProtKB-UniRule"/>
</dbReference>
<dbReference type="Gene3D" id="3.40.50.720">
    <property type="entry name" value="NAD(P)-binding Rossmann-like Domain"/>
    <property type="match status" value="2"/>
</dbReference>
<keyword evidence="1" id="KW-0833">Ubl conjugation pathway</keyword>
<dbReference type="UniPathway" id="UPA00885"/>
<sequence>MTSLYTESSSSPSSPSNNYRYSQIRNLLERSSAFAQEDYEPGQENLDRLSEVKILIIGAGGLGCELLKSLAYMGFSNIDIIDMDTIDLSNLNRQFLFRMSDIGRPKAQVAAEFIKKRVPNCNVTYHFKKIQDMDVDFYRSFNIVVCGLDSIIARRWINGLLLSLLEYDESTNTLDTSTIIPLIDGGTEGFKGNARLILPGLTACVECTLDLYPPQVTYPLCTIATKPRLPEHCVEYARIICWDKEKPFGNDVSIDGDDTTHIKWLYEKACERANEFGIQGVTYRLTQGVIKHIIPAVASTNACIATMCATECFKLATSCSQFLNNYIVFNQSEGVYTYVFEAEKKPDCVGCNRNATVRRNLKFKKTDNLSYVIEFLCENIEYQMKSPALTAPKSDGSGSRTLYMQSIKSIEEATRPNLDKTLEELGLENGQEILVSDITSPQTLVFNLQLI</sequence>
<name>A0A813M3P8_9BILA</name>
<keyword evidence="1" id="KW-0547">Nucleotide-binding</keyword>
<dbReference type="InterPro" id="IPR035985">
    <property type="entry name" value="Ubiquitin-activating_enz"/>
</dbReference>
<reference evidence="3" key="1">
    <citation type="submission" date="2021-02" db="EMBL/GenBank/DDBJ databases">
        <authorList>
            <person name="Nowell W R."/>
        </authorList>
    </citation>
    <scope>NUCLEOTIDE SEQUENCE</scope>
    <source>
        <strain evidence="3">Ploen Becks lab</strain>
    </source>
</reference>
<dbReference type="GO" id="GO:0005634">
    <property type="term" value="C:nucleus"/>
    <property type="evidence" value="ECO:0007669"/>
    <property type="project" value="TreeGrafter"/>
</dbReference>
<dbReference type="Proteomes" id="UP000663879">
    <property type="component" value="Unassembled WGS sequence"/>
</dbReference>
<comment type="pathway">
    <text evidence="1">Protein modification; protein neddylation.</text>
</comment>
<dbReference type="FunFam" id="3.10.290.20:FF:000001">
    <property type="entry name" value="NEDD8-activating enzyme E1 catalytic subunit, variant"/>
    <property type="match status" value="1"/>
</dbReference>
<dbReference type="InterPro" id="IPR030468">
    <property type="entry name" value="Uba3_N"/>
</dbReference>
<dbReference type="GO" id="GO:0045116">
    <property type="term" value="P:protein neddylation"/>
    <property type="evidence" value="ECO:0007669"/>
    <property type="project" value="UniProtKB-UniRule"/>
</dbReference>
<gene>
    <name evidence="3" type="ORF">OXX778_LOCUS418</name>
</gene>
<protein>
    <recommendedName>
        <fullName evidence="1">NEDD8-activating enzyme E1 catalytic subunit</fullName>
        <ecNumber evidence="1">6.2.1.64</ecNumber>
    </recommendedName>
</protein>
<dbReference type="GO" id="GO:0005524">
    <property type="term" value="F:ATP binding"/>
    <property type="evidence" value="ECO:0007669"/>
    <property type="project" value="UniProtKB-UniRule"/>
</dbReference>
<evidence type="ECO:0000259" key="2">
    <source>
        <dbReference type="SMART" id="SM01181"/>
    </source>
</evidence>
<organism evidence="3 4">
    <name type="scientific">Brachionus calyciflorus</name>
    <dbReference type="NCBI Taxonomy" id="104777"/>
    <lineage>
        <taxon>Eukaryota</taxon>
        <taxon>Metazoa</taxon>
        <taxon>Spiralia</taxon>
        <taxon>Gnathifera</taxon>
        <taxon>Rotifera</taxon>
        <taxon>Eurotatoria</taxon>
        <taxon>Monogononta</taxon>
        <taxon>Pseudotrocha</taxon>
        <taxon>Ploima</taxon>
        <taxon>Brachionidae</taxon>
        <taxon>Brachionus</taxon>
    </lineage>
</organism>
<keyword evidence="1" id="KW-0067">ATP-binding</keyword>
<dbReference type="CDD" id="cd01488">
    <property type="entry name" value="Uba3_RUB"/>
    <property type="match status" value="1"/>
</dbReference>
<keyword evidence="1" id="KW-0436">Ligase</keyword>
<evidence type="ECO:0000256" key="1">
    <source>
        <dbReference type="RuleBase" id="RU368009"/>
    </source>
</evidence>
<comment type="function">
    <text evidence="1">Catalytic subunit of the dimeric E1 enzyme, which activates NEDD8.</text>
</comment>
<comment type="similarity">
    <text evidence="1">Belongs to the ubiquitin-activating E1 family. UBA3 subfamily.</text>
</comment>
<comment type="caution">
    <text evidence="3">The sequence shown here is derived from an EMBL/GenBank/DDBJ whole genome shotgun (WGS) entry which is preliminary data.</text>
</comment>
<dbReference type="SMART" id="SM01181">
    <property type="entry name" value="E2_bind"/>
    <property type="match status" value="1"/>
</dbReference>
<dbReference type="PANTHER" id="PTHR10953">
    <property type="entry name" value="UBIQUITIN-ACTIVATING ENZYME E1"/>
    <property type="match status" value="1"/>
</dbReference>
<dbReference type="InterPro" id="IPR000594">
    <property type="entry name" value="ThiF_NAD_FAD-bd"/>
</dbReference>
<keyword evidence="4" id="KW-1185">Reference proteome</keyword>
<dbReference type="OrthoDB" id="5977743at2759"/>
<evidence type="ECO:0000313" key="3">
    <source>
        <dbReference type="EMBL" id="CAF0706826.1"/>
    </source>
</evidence>